<protein>
    <submittedName>
        <fullName evidence="2">Uncharacterized protein</fullName>
    </submittedName>
</protein>
<evidence type="ECO:0000256" key="1">
    <source>
        <dbReference type="SAM" id="Phobius"/>
    </source>
</evidence>
<feature type="transmembrane region" description="Helical" evidence="1">
    <location>
        <begin position="6"/>
        <end position="24"/>
    </location>
</feature>
<organism evidence="2 3">
    <name type="scientific">Reticulomyxa filosa</name>
    <dbReference type="NCBI Taxonomy" id="46433"/>
    <lineage>
        <taxon>Eukaryota</taxon>
        <taxon>Sar</taxon>
        <taxon>Rhizaria</taxon>
        <taxon>Retaria</taxon>
        <taxon>Foraminifera</taxon>
        <taxon>Monothalamids</taxon>
        <taxon>Reticulomyxidae</taxon>
        <taxon>Reticulomyxa</taxon>
    </lineage>
</organism>
<keyword evidence="1" id="KW-1133">Transmembrane helix</keyword>
<proteinExistence type="predicted"/>
<keyword evidence="1" id="KW-0812">Transmembrane</keyword>
<accession>X6LAF1</accession>
<dbReference type="AlphaFoldDB" id="X6LAF1"/>
<reference evidence="2 3" key="1">
    <citation type="journal article" date="2013" name="Curr. Biol.">
        <title>The Genome of the Foraminiferan Reticulomyxa filosa.</title>
        <authorList>
            <person name="Glockner G."/>
            <person name="Hulsmann N."/>
            <person name="Schleicher M."/>
            <person name="Noegel A.A."/>
            <person name="Eichinger L."/>
            <person name="Gallinger C."/>
            <person name="Pawlowski J."/>
            <person name="Sierra R."/>
            <person name="Euteneuer U."/>
            <person name="Pillet L."/>
            <person name="Moustafa A."/>
            <person name="Platzer M."/>
            <person name="Groth M."/>
            <person name="Szafranski K."/>
            <person name="Schliwa M."/>
        </authorList>
    </citation>
    <scope>NUCLEOTIDE SEQUENCE [LARGE SCALE GENOMIC DNA]</scope>
</reference>
<dbReference type="GO" id="GO:0016255">
    <property type="term" value="P:attachment of GPI anchor to protein"/>
    <property type="evidence" value="ECO:0007669"/>
    <property type="project" value="InterPro"/>
</dbReference>
<comment type="caution">
    <text evidence="2">The sequence shown here is derived from an EMBL/GenBank/DDBJ whole genome shotgun (WGS) entry which is preliminary data.</text>
</comment>
<dbReference type="InterPro" id="IPR007245">
    <property type="entry name" value="PIG-T"/>
</dbReference>
<gene>
    <name evidence="2" type="ORF">RFI_39406</name>
</gene>
<feature type="non-terminal residue" evidence="2">
    <location>
        <position position="1"/>
    </location>
</feature>
<sequence length="78" mass="8863">LNDEILAYQLALVAVVIVGSNWNCQGKYNEALYFHPLLGGSVLVQLLFEIETEYSTIENNNYEKFPKPIGQILKKHPI</sequence>
<dbReference type="Proteomes" id="UP000023152">
    <property type="component" value="Unassembled WGS sequence"/>
</dbReference>
<evidence type="ECO:0000313" key="3">
    <source>
        <dbReference type="Proteomes" id="UP000023152"/>
    </source>
</evidence>
<dbReference type="OrthoDB" id="331263at2759"/>
<name>X6LAF1_RETFI</name>
<dbReference type="Pfam" id="PF04113">
    <property type="entry name" value="Gpi16"/>
    <property type="match status" value="1"/>
</dbReference>
<dbReference type="GO" id="GO:0042765">
    <property type="term" value="C:GPI-anchor transamidase complex"/>
    <property type="evidence" value="ECO:0007669"/>
    <property type="project" value="InterPro"/>
</dbReference>
<dbReference type="EMBL" id="ASPP01047624">
    <property type="protein sequence ID" value="ETN98111.1"/>
    <property type="molecule type" value="Genomic_DNA"/>
</dbReference>
<evidence type="ECO:0000313" key="2">
    <source>
        <dbReference type="EMBL" id="ETN98111.1"/>
    </source>
</evidence>
<keyword evidence="3" id="KW-1185">Reference proteome</keyword>
<keyword evidence="1" id="KW-0472">Membrane</keyword>